<evidence type="ECO:0000313" key="4">
    <source>
        <dbReference type="EMBL" id="KKQ90154.1"/>
    </source>
</evidence>
<evidence type="ECO:0000259" key="3">
    <source>
        <dbReference type="Pfam" id="PF13439"/>
    </source>
</evidence>
<organism evidence="4 5">
    <name type="scientific">Candidatus Curtissbacteria bacterium GW2011_GWC2_38_9</name>
    <dbReference type="NCBI Taxonomy" id="1618414"/>
    <lineage>
        <taxon>Bacteria</taxon>
        <taxon>Candidatus Curtissiibacteriota</taxon>
    </lineage>
</organism>
<dbReference type="SUPFAM" id="SSF53756">
    <property type="entry name" value="UDP-Glycosyltransferase/glycogen phosphorylase"/>
    <property type="match status" value="1"/>
</dbReference>
<dbReference type="Gene3D" id="3.40.50.2000">
    <property type="entry name" value="Glycogen Phosphorylase B"/>
    <property type="match status" value="2"/>
</dbReference>
<dbReference type="EMBL" id="LBVP01000001">
    <property type="protein sequence ID" value="KKQ90154.1"/>
    <property type="molecule type" value="Genomic_DNA"/>
</dbReference>
<dbReference type="Pfam" id="PF00534">
    <property type="entry name" value="Glycos_transf_1"/>
    <property type="match status" value="1"/>
</dbReference>
<evidence type="ECO:0000313" key="5">
    <source>
        <dbReference type="Proteomes" id="UP000034893"/>
    </source>
</evidence>
<evidence type="ECO:0000259" key="2">
    <source>
        <dbReference type="Pfam" id="PF00534"/>
    </source>
</evidence>
<dbReference type="GO" id="GO:0009103">
    <property type="term" value="P:lipopolysaccharide biosynthetic process"/>
    <property type="evidence" value="ECO:0007669"/>
    <property type="project" value="TreeGrafter"/>
</dbReference>
<dbReference type="InterPro" id="IPR001296">
    <property type="entry name" value="Glyco_trans_1"/>
</dbReference>
<reference evidence="4 5" key="1">
    <citation type="journal article" date="2015" name="Nature">
        <title>rRNA introns, odd ribosomes, and small enigmatic genomes across a large radiation of phyla.</title>
        <authorList>
            <person name="Brown C.T."/>
            <person name="Hug L.A."/>
            <person name="Thomas B.C."/>
            <person name="Sharon I."/>
            <person name="Castelle C.J."/>
            <person name="Singh A."/>
            <person name="Wilkins M.J."/>
            <person name="Williams K.H."/>
            <person name="Banfield J.F."/>
        </authorList>
    </citation>
    <scope>NUCLEOTIDE SEQUENCE [LARGE SCALE GENOMIC DNA]</scope>
</reference>
<dbReference type="CDD" id="cd03809">
    <property type="entry name" value="GT4_MtfB-like"/>
    <property type="match status" value="1"/>
</dbReference>
<name>A0A0G0NWC2_9BACT</name>
<feature type="domain" description="Glycosyltransferase subfamily 4-like N-terminal" evidence="3">
    <location>
        <begin position="64"/>
        <end position="188"/>
    </location>
</feature>
<sequence>MRIGIDARFVGPAGTGLGKYTEKLIQNLVKIDSQNQYFIFLRKENWDYLKLGKNFKKILADVSWYSLIEQVTLPKIFRSQNLDLLHVPHFNVPIFYNPPGFNLLGLHERSEFKGEFIVTIHDLIHHQFAETSTTARNLLIFKAKRLAYRQVIAHAIKKSAKIIVPSKNIKEEVISTFRIDPSKVVVTYEAAEEEYFDNQKLETRNPKLLNEYHIKTPFMIYVGNAYPHKNLEKLLEAFKILTINHKPETRNLKLTLVCSRDVFWQRLAKQVQDQKLNGRVIMTSYIPARELSVLFRQAKAYVFPSLSEGFGIPGLNAMAAKIPVVCSDILTLKEIYGDAALYFDPNDPEDIASKINQVVSDSKIRSRLIDSGLQQVRKYSWQRMAKETLRVYESVFV</sequence>
<accession>A0A0G0NWC2</accession>
<dbReference type="InterPro" id="IPR028098">
    <property type="entry name" value="Glyco_trans_4-like_N"/>
</dbReference>
<dbReference type="PANTHER" id="PTHR46401:SF2">
    <property type="entry name" value="GLYCOSYLTRANSFERASE WBBK-RELATED"/>
    <property type="match status" value="1"/>
</dbReference>
<keyword evidence="1 4" id="KW-0808">Transferase</keyword>
<dbReference type="Proteomes" id="UP000034893">
    <property type="component" value="Unassembled WGS sequence"/>
</dbReference>
<dbReference type="PANTHER" id="PTHR46401">
    <property type="entry name" value="GLYCOSYLTRANSFERASE WBBK-RELATED"/>
    <property type="match status" value="1"/>
</dbReference>
<proteinExistence type="predicted"/>
<feature type="domain" description="Glycosyl transferase family 1" evidence="2">
    <location>
        <begin position="215"/>
        <end position="372"/>
    </location>
</feature>
<dbReference type="Pfam" id="PF13439">
    <property type="entry name" value="Glyco_transf_4"/>
    <property type="match status" value="1"/>
</dbReference>
<dbReference type="GO" id="GO:0016757">
    <property type="term" value="F:glycosyltransferase activity"/>
    <property type="evidence" value="ECO:0007669"/>
    <property type="project" value="InterPro"/>
</dbReference>
<dbReference type="AlphaFoldDB" id="A0A0G0NWC2"/>
<comment type="caution">
    <text evidence="4">The sequence shown here is derived from an EMBL/GenBank/DDBJ whole genome shotgun (WGS) entry which is preliminary data.</text>
</comment>
<evidence type="ECO:0000256" key="1">
    <source>
        <dbReference type="ARBA" id="ARBA00022679"/>
    </source>
</evidence>
<gene>
    <name evidence="4" type="ORF">UT12_C0001G0022</name>
</gene>
<protein>
    <submittedName>
        <fullName evidence="4">Glycosyl transferase, group 1</fullName>
    </submittedName>
</protein>